<dbReference type="EMBL" id="KE343766">
    <property type="protein sequence ID" value="EXB40309.1"/>
    <property type="molecule type" value="Genomic_DNA"/>
</dbReference>
<sequence length="67" mass="7536">MVPHTLVQVSLSHQTEQLPCVGKPSARQSRPLGIPKAYAFCQHNFSDDFERSIVVPELQLSSHYSLE</sequence>
<protein>
    <submittedName>
        <fullName evidence="1">Uncharacterized protein</fullName>
    </submittedName>
</protein>
<accession>W9QL82</accession>
<dbReference type="AlphaFoldDB" id="W9QL82"/>
<dbReference type="Proteomes" id="UP000030645">
    <property type="component" value="Unassembled WGS sequence"/>
</dbReference>
<organism evidence="1 2">
    <name type="scientific">Morus notabilis</name>
    <dbReference type="NCBI Taxonomy" id="981085"/>
    <lineage>
        <taxon>Eukaryota</taxon>
        <taxon>Viridiplantae</taxon>
        <taxon>Streptophyta</taxon>
        <taxon>Embryophyta</taxon>
        <taxon>Tracheophyta</taxon>
        <taxon>Spermatophyta</taxon>
        <taxon>Magnoliopsida</taxon>
        <taxon>eudicotyledons</taxon>
        <taxon>Gunneridae</taxon>
        <taxon>Pentapetalae</taxon>
        <taxon>rosids</taxon>
        <taxon>fabids</taxon>
        <taxon>Rosales</taxon>
        <taxon>Moraceae</taxon>
        <taxon>Moreae</taxon>
        <taxon>Morus</taxon>
    </lineage>
</organism>
<evidence type="ECO:0000313" key="2">
    <source>
        <dbReference type="Proteomes" id="UP000030645"/>
    </source>
</evidence>
<keyword evidence="2" id="KW-1185">Reference proteome</keyword>
<reference evidence="2" key="1">
    <citation type="submission" date="2013-01" db="EMBL/GenBank/DDBJ databases">
        <title>Draft Genome Sequence of a Mulberry Tree, Morus notabilis C.K. Schneid.</title>
        <authorList>
            <person name="He N."/>
            <person name="Zhao S."/>
        </authorList>
    </citation>
    <scope>NUCLEOTIDE SEQUENCE</scope>
</reference>
<evidence type="ECO:0000313" key="1">
    <source>
        <dbReference type="EMBL" id="EXB40309.1"/>
    </source>
</evidence>
<proteinExistence type="predicted"/>
<gene>
    <name evidence="1" type="ORF">L484_017447</name>
</gene>
<name>W9QL82_9ROSA</name>